<dbReference type="EMBL" id="JAASRN010000001">
    <property type="protein sequence ID" value="NIK73484.1"/>
    <property type="molecule type" value="Genomic_DNA"/>
</dbReference>
<dbReference type="AlphaFoldDB" id="A0A846MPL8"/>
<comment type="caution">
    <text evidence="3">The sequence shown here is derived from an EMBL/GenBank/DDBJ whole genome shotgun (WGS) entry which is preliminary data.</text>
</comment>
<dbReference type="Proteomes" id="UP000537126">
    <property type="component" value="Unassembled WGS sequence"/>
</dbReference>
<dbReference type="InterPro" id="IPR011050">
    <property type="entry name" value="Pectin_lyase_fold/virulence"/>
</dbReference>
<dbReference type="InterPro" id="IPR011459">
    <property type="entry name" value="DUF1565"/>
</dbReference>
<name>A0A846MPL8_9BACT</name>
<protein>
    <submittedName>
        <fullName evidence="3">Gliding motility-associated-like protein</fullName>
    </submittedName>
</protein>
<dbReference type="Gene3D" id="2.160.20.10">
    <property type="entry name" value="Single-stranded right-handed beta-helix, Pectin lyase-like"/>
    <property type="match status" value="1"/>
</dbReference>
<dbReference type="Pfam" id="PF07602">
    <property type="entry name" value="DUF1565"/>
    <property type="match status" value="1"/>
</dbReference>
<evidence type="ECO:0000313" key="3">
    <source>
        <dbReference type="EMBL" id="NIK73484.1"/>
    </source>
</evidence>
<accession>A0A846MPL8</accession>
<dbReference type="InterPro" id="IPR026341">
    <property type="entry name" value="T9SS_type_B"/>
</dbReference>
<sequence>MKRILLVWLTVLLSATVYAQTTRYVDANGGADAGDCASAGSPCKTITYAVQRAQAGDIVQVAAGTYNTALGESATLTLNKRLTLKGAQADVSPNMPTSDRTLICSETTTLPESILDGVGLVVTAAGVVINGFEILNANIQISASDVTVQYCMITPASTQRAIERTGSGQLTHWLIEENRIGHKNGLTMDAEGFFVQQIDDLRMRRNYVWKADGAFRLINVTNALLEENVVNNGAQWRSNSPPGCSSFSYRGQPKPSVDSDASFFALSIEGACSNLRIERNEFDGVVTDSQAEEGLVRIHASELAGSCVFMNNFFVSSGGLPVIRIPNAYSSYTHNFIVFRENFINGTTPLVDVGTGTPSGSIDANANNWALKKMGDPSTKSANVSGSPNARNAFKTVTYFFLSDGRVSNDQDSLAYGFQSKRQIGYSSSSNTLQEAIDATPADPAERWTLVLSYSEYPGGIFDKAEPSVINRPMILYGFVSGYGTVTLTSSTLSAPLLEVSSDSVTIRRLFLRLTNVATKGISIKGSNQVLLDSIQFQVNNGVADFTHLIIDSDDASASLEQNSVMVTNCNFNATATPNVGQGVAIYNANKGVSGQPLPVYQSIRIENNTFSGNLKYYVFMDGAAGKEVDTDIDIRTNSFNGKLPSAMLDAEKYTLTEKIIDGIDVYNTGYCYFENNTAYVTTNSFYTPYTNTPDLSRAIARLQDGGVVKFLPGNYPHVIVVDKGVTLQPDGNGDFTAAGIDINAPGKELILKGKLTINQSLTLTAGYVRSNYDFVMLRATVVNGGDNGSYVRAKKVWWDLSNGSGLTTVNFPIGEAGQNEYRGLILRNIDGDALLYAETQTIPLPSNAVFGSSVSGTIGTRSWKLVTDLGSITTNGEVEIFFGNGDGVNASNHLYLAAAQAPGFLGTYEALLPATTNTYPIGSVKGAHRTIGSGDAYFILVYSCPAEGPPPTVTTSSQFYDADNQVVYVCSGSSVVLEASINDPTFTYTWQQSNDAIGWTNIPGAEASTYTASQPGYYRYVAQSLCFTVASPPIQLVVPSEPSVVVLDAAGQAVTAPIELFLGNTVNLQLQIRGGNGLEKVLWEPSEGIDNPTGKNVVLTAVRPGSTTYTVTVRYGEGCAVSTTFEVVAIEDYFLPNAFSPNGDGVNDTFKFFGFGVSTLNFRVFNRFGQLVYETNRVEDLMNIGWDGKSLDGQELPGGIYIWELNAKKINGDPITLNGKTTGTLMILR</sequence>
<proteinExistence type="predicted"/>
<feature type="signal peptide" evidence="1">
    <location>
        <begin position="1"/>
        <end position="19"/>
    </location>
</feature>
<evidence type="ECO:0000259" key="2">
    <source>
        <dbReference type="Pfam" id="PF07602"/>
    </source>
</evidence>
<dbReference type="SUPFAM" id="SSF51126">
    <property type="entry name" value="Pectin lyase-like"/>
    <property type="match status" value="2"/>
</dbReference>
<keyword evidence="4" id="KW-1185">Reference proteome</keyword>
<reference evidence="3 4" key="1">
    <citation type="submission" date="2020-03" db="EMBL/GenBank/DDBJ databases">
        <title>Genomic Encyclopedia of Type Strains, Phase IV (KMG-IV): sequencing the most valuable type-strain genomes for metagenomic binning, comparative biology and taxonomic classification.</title>
        <authorList>
            <person name="Goeker M."/>
        </authorList>
    </citation>
    <scope>NUCLEOTIDE SEQUENCE [LARGE SCALE GENOMIC DNA]</scope>
    <source>
        <strain evidence="3 4">DSM 5718</strain>
    </source>
</reference>
<dbReference type="InterPro" id="IPR012334">
    <property type="entry name" value="Pectin_lyas_fold"/>
</dbReference>
<dbReference type="NCBIfam" id="TIGR04131">
    <property type="entry name" value="Bac_Flav_CTERM"/>
    <property type="match status" value="1"/>
</dbReference>
<evidence type="ECO:0000256" key="1">
    <source>
        <dbReference type="SAM" id="SignalP"/>
    </source>
</evidence>
<gene>
    <name evidence="3" type="ORF">FHS56_000970</name>
</gene>
<keyword evidence="1" id="KW-0732">Signal</keyword>
<feature type="chain" id="PRO_5033050761" evidence="1">
    <location>
        <begin position="20"/>
        <end position="1230"/>
    </location>
</feature>
<evidence type="ECO:0000313" key="4">
    <source>
        <dbReference type="Proteomes" id="UP000537126"/>
    </source>
</evidence>
<organism evidence="3 4">
    <name type="scientific">Thermonema lapsum</name>
    <dbReference type="NCBI Taxonomy" id="28195"/>
    <lineage>
        <taxon>Bacteria</taxon>
        <taxon>Pseudomonadati</taxon>
        <taxon>Bacteroidota</taxon>
        <taxon>Cytophagia</taxon>
        <taxon>Cytophagales</taxon>
        <taxon>Thermonemataceae</taxon>
        <taxon>Thermonema</taxon>
    </lineage>
</organism>
<feature type="domain" description="DUF1565" evidence="2">
    <location>
        <begin position="37"/>
        <end position="148"/>
    </location>
</feature>
<dbReference type="Pfam" id="PF13585">
    <property type="entry name" value="CHU_C"/>
    <property type="match status" value="1"/>
</dbReference>
<dbReference type="RefSeq" id="WP_166918715.1">
    <property type="nucleotide sequence ID" value="NZ_JAASRN010000001.1"/>
</dbReference>